<comment type="catalytic activity">
    <reaction evidence="10">
        <text>12-octadecanoyloxy-octadecanoate + H2O = 12-hydroxyoctadecanoate + octadecanoate + H(+)</text>
        <dbReference type="Rhea" id="RHEA:52080"/>
        <dbReference type="ChEBI" id="CHEBI:15377"/>
        <dbReference type="ChEBI" id="CHEBI:15378"/>
        <dbReference type="ChEBI" id="CHEBI:25629"/>
        <dbReference type="ChEBI" id="CHEBI:84201"/>
        <dbReference type="ChEBI" id="CHEBI:136330"/>
    </reaction>
    <physiologicalReaction direction="left-to-right" evidence="10">
        <dbReference type="Rhea" id="RHEA:52081"/>
    </physiologicalReaction>
</comment>
<evidence type="ECO:0000256" key="14">
    <source>
        <dbReference type="ARBA" id="ARBA00049296"/>
    </source>
</evidence>
<comment type="catalytic activity">
    <reaction evidence="11">
        <text>12-(9Z-octadecenoyloxy)-octadecanoate + H2O = 12-hydroxyoctadecanoate + (9Z)-octadecenoate + H(+)</text>
        <dbReference type="Rhea" id="RHEA:52060"/>
        <dbReference type="ChEBI" id="CHEBI:15377"/>
        <dbReference type="ChEBI" id="CHEBI:15378"/>
        <dbReference type="ChEBI" id="CHEBI:30823"/>
        <dbReference type="ChEBI" id="CHEBI:84201"/>
        <dbReference type="ChEBI" id="CHEBI:136302"/>
    </reaction>
    <physiologicalReaction direction="left-to-right" evidence="11">
        <dbReference type="Rhea" id="RHEA:52061"/>
    </physiologicalReaction>
</comment>
<dbReference type="AlphaFoldDB" id="A0A0F7ZCL4"/>
<comment type="catalytic activity">
    <reaction evidence="12">
        <text>9-(9Z-octadecenoyloxy)-octadecanoate + H2O = 9-hydroxy-octadecanoate + (9Z)-octadecenoate + H(+)</text>
        <dbReference type="Rhea" id="RHEA:52048"/>
        <dbReference type="ChEBI" id="CHEBI:15377"/>
        <dbReference type="ChEBI" id="CHEBI:15378"/>
        <dbReference type="ChEBI" id="CHEBI:30823"/>
        <dbReference type="ChEBI" id="CHEBI:136282"/>
        <dbReference type="ChEBI" id="CHEBI:136286"/>
    </reaction>
    <physiologicalReaction direction="left-to-right" evidence="12">
        <dbReference type="Rhea" id="RHEA:52049"/>
    </physiologicalReaction>
</comment>
<comment type="catalytic activity">
    <reaction evidence="15">
        <text>13-(9Z-hexadecenoyloxy)-octadecanoate + H2O = 13-hydroxy-octadecanoate + (9Z)-hexadecenoate + H(+)</text>
        <dbReference type="Rhea" id="RHEA:52076"/>
        <dbReference type="ChEBI" id="CHEBI:15377"/>
        <dbReference type="ChEBI" id="CHEBI:15378"/>
        <dbReference type="ChEBI" id="CHEBI:32372"/>
        <dbReference type="ChEBI" id="CHEBI:136304"/>
        <dbReference type="ChEBI" id="CHEBI:136315"/>
    </reaction>
    <physiologicalReaction direction="left-to-right" evidence="15">
        <dbReference type="Rhea" id="RHEA:52077"/>
    </physiologicalReaction>
</comment>
<sequence>MSPSARPVYYSVVFAWYVILFYAVSHNMAKLEKPETSTGYFYQLFGGQWRYLSVLIVFLQVFFYGISLLTSAFILMKKQRIATIMISFKDLIFSSLVFPFSTFVIVSFWSIYLYDWELIIPKSMDSLFSEWINHGMHTLVFPLGLVEMVVVPHQYSSVGKSLSILGMTALGYQLWVLYYFAKTGKWLYPFFEFLSPLGIILFAGIGLVTLFFYYMLGRFLNRMIWGDTVPVLDVYKKKSK</sequence>
<dbReference type="PANTHER" id="PTHR10989">
    <property type="entry name" value="ANDROGEN-INDUCED PROTEIN 1-RELATED"/>
    <property type="match status" value="1"/>
</dbReference>
<evidence type="ECO:0000256" key="8">
    <source>
        <dbReference type="ARBA" id="ARBA00047427"/>
    </source>
</evidence>
<dbReference type="EMBL" id="GBEX01000199">
    <property type="protein sequence ID" value="JAI14361.1"/>
    <property type="molecule type" value="mRNA"/>
</dbReference>
<keyword evidence="4 17" id="KW-0812">Transmembrane</keyword>
<evidence type="ECO:0000256" key="5">
    <source>
        <dbReference type="ARBA" id="ARBA00022989"/>
    </source>
</evidence>
<dbReference type="InterPro" id="IPR006838">
    <property type="entry name" value="ADTRP_AIG1"/>
</dbReference>
<evidence type="ECO:0000256" key="9">
    <source>
        <dbReference type="ARBA" id="ARBA00047863"/>
    </source>
</evidence>
<evidence type="ECO:0000256" key="13">
    <source>
        <dbReference type="ARBA" id="ARBA00049221"/>
    </source>
</evidence>
<comment type="catalytic activity">
    <reaction evidence="9">
        <text>9-hexadecanoyloxy-octadecanoate + H2O = 9-hydroxy-octadecanoate + hexadecanoate + H(+)</text>
        <dbReference type="Rhea" id="RHEA:52052"/>
        <dbReference type="ChEBI" id="CHEBI:7896"/>
        <dbReference type="ChEBI" id="CHEBI:15377"/>
        <dbReference type="ChEBI" id="CHEBI:15378"/>
        <dbReference type="ChEBI" id="CHEBI:83670"/>
        <dbReference type="ChEBI" id="CHEBI:136286"/>
    </reaction>
    <physiologicalReaction direction="left-to-right" evidence="9">
        <dbReference type="Rhea" id="RHEA:52053"/>
    </physiologicalReaction>
</comment>
<reference evidence="18" key="1">
    <citation type="submission" date="2014-05" db="EMBL/GenBank/DDBJ databases">
        <title>The extremes of toxin expression variation revealed in two sympatric snake species.</title>
        <authorList>
            <person name="Margres M.J."/>
            <person name="Wray K.P."/>
            <person name="McGivern J.J."/>
            <person name="Seavy M."/>
            <person name="Sanader D."/>
            <person name="Facente J."/>
            <person name="Rokyta D.R."/>
        </authorList>
    </citation>
    <scope>NUCLEOTIDE SEQUENCE</scope>
</reference>
<evidence type="ECO:0000256" key="1">
    <source>
        <dbReference type="ARBA" id="ARBA00000923"/>
    </source>
</evidence>
<dbReference type="GO" id="GO:0012505">
    <property type="term" value="C:endomembrane system"/>
    <property type="evidence" value="ECO:0007669"/>
    <property type="project" value="UniProtKB-SubCell"/>
</dbReference>
<comment type="similarity">
    <text evidence="3">Belongs to the AIG1 family.</text>
</comment>
<comment type="catalytic activity">
    <reaction evidence="1">
        <text>9-(9Z-hexadecenoyloxy)-octadecanoate + H2O = (9Z)-hexadecenoate + 9-hydroxy-octadecanoate + H(+)</text>
        <dbReference type="Rhea" id="RHEA:52068"/>
        <dbReference type="ChEBI" id="CHEBI:15377"/>
        <dbReference type="ChEBI" id="CHEBI:15378"/>
        <dbReference type="ChEBI" id="CHEBI:32372"/>
        <dbReference type="ChEBI" id="CHEBI:136286"/>
        <dbReference type="ChEBI" id="CHEBI:136309"/>
    </reaction>
    <physiologicalReaction direction="left-to-right" evidence="1">
        <dbReference type="Rhea" id="RHEA:52069"/>
    </physiologicalReaction>
</comment>
<proteinExistence type="evidence at transcript level"/>
<evidence type="ECO:0000256" key="2">
    <source>
        <dbReference type="ARBA" id="ARBA00004127"/>
    </source>
</evidence>
<comment type="catalytic activity">
    <reaction evidence="13">
        <text>9-octadecanoyloxy-octadecanoate + H2O = 9-hydroxy-octadecanoate + octadecanoate + H(+)</text>
        <dbReference type="Rhea" id="RHEA:52096"/>
        <dbReference type="ChEBI" id="CHEBI:15377"/>
        <dbReference type="ChEBI" id="CHEBI:15378"/>
        <dbReference type="ChEBI" id="CHEBI:25629"/>
        <dbReference type="ChEBI" id="CHEBI:136286"/>
        <dbReference type="ChEBI" id="CHEBI:136373"/>
    </reaction>
    <physiologicalReaction direction="left-to-right" evidence="13">
        <dbReference type="Rhea" id="RHEA:52097"/>
    </physiologicalReaction>
</comment>
<feature type="transmembrane region" description="Helical" evidence="17">
    <location>
        <begin position="131"/>
        <end position="150"/>
    </location>
</feature>
<evidence type="ECO:0000256" key="15">
    <source>
        <dbReference type="ARBA" id="ARBA00049322"/>
    </source>
</evidence>
<keyword evidence="6 17" id="KW-0472">Membrane</keyword>
<organism evidence="18">
    <name type="scientific">Crotalus adamanteus</name>
    <name type="common">Eastern diamondback rattlesnake</name>
    <dbReference type="NCBI Taxonomy" id="8729"/>
    <lineage>
        <taxon>Eukaryota</taxon>
        <taxon>Metazoa</taxon>
        <taxon>Chordata</taxon>
        <taxon>Craniata</taxon>
        <taxon>Vertebrata</taxon>
        <taxon>Euteleostomi</taxon>
        <taxon>Lepidosauria</taxon>
        <taxon>Squamata</taxon>
        <taxon>Bifurcata</taxon>
        <taxon>Unidentata</taxon>
        <taxon>Episquamata</taxon>
        <taxon>Toxicofera</taxon>
        <taxon>Serpentes</taxon>
        <taxon>Colubroidea</taxon>
        <taxon>Viperidae</taxon>
        <taxon>Crotalinae</taxon>
        <taxon>Crotalus</taxon>
    </lineage>
</organism>
<feature type="transmembrane region" description="Helical" evidence="17">
    <location>
        <begin position="49"/>
        <end position="76"/>
    </location>
</feature>
<evidence type="ECO:0000256" key="7">
    <source>
        <dbReference type="ARBA" id="ARBA00047368"/>
    </source>
</evidence>
<feature type="transmembrane region" description="Helical" evidence="17">
    <location>
        <begin position="7"/>
        <end position="29"/>
    </location>
</feature>
<feature type="transmembrane region" description="Helical" evidence="17">
    <location>
        <begin position="193"/>
        <end position="216"/>
    </location>
</feature>
<dbReference type="PANTHER" id="PTHR10989:SF17">
    <property type="entry name" value="ANDROGEN-DEPENDENT TFPI-REGULATING PROTEIN"/>
    <property type="match status" value="1"/>
</dbReference>
<dbReference type="GO" id="GO:0016020">
    <property type="term" value="C:membrane"/>
    <property type="evidence" value="ECO:0007669"/>
    <property type="project" value="InterPro"/>
</dbReference>
<name>A0A0F7ZCL4_CROAD</name>
<dbReference type="Pfam" id="PF04750">
    <property type="entry name" value="Far-17a_AIG1"/>
    <property type="match status" value="1"/>
</dbReference>
<evidence type="ECO:0000256" key="12">
    <source>
        <dbReference type="ARBA" id="ARBA00048800"/>
    </source>
</evidence>
<comment type="catalytic activity">
    <reaction evidence="16">
        <text>12-(9Z-hexadecenoyloxy)-octadecanoate + H2O = 12-hydroxyoctadecanoate + (9Z)-hexadecenoate + H(+)</text>
        <dbReference type="Rhea" id="RHEA:52072"/>
        <dbReference type="ChEBI" id="CHEBI:15377"/>
        <dbReference type="ChEBI" id="CHEBI:15378"/>
        <dbReference type="ChEBI" id="CHEBI:32372"/>
        <dbReference type="ChEBI" id="CHEBI:84201"/>
        <dbReference type="ChEBI" id="CHEBI:136312"/>
    </reaction>
    <physiologicalReaction direction="left-to-right" evidence="16">
        <dbReference type="Rhea" id="RHEA:52073"/>
    </physiologicalReaction>
</comment>
<comment type="catalytic activity">
    <reaction evidence="7">
        <text>12-hexadecanoyloxy-octadecanoate + H2O = 12-hydroxyoctadecanoate + hexadecanoate + H(+)</text>
        <dbReference type="Rhea" id="RHEA:52056"/>
        <dbReference type="ChEBI" id="CHEBI:7896"/>
        <dbReference type="ChEBI" id="CHEBI:15377"/>
        <dbReference type="ChEBI" id="CHEBI:15378"/>
        <dbReference type="ChEBI" id="CHEBI:83677"/>
        <dbReference type="ChEBI" id="CHEBI:84201"/>
    </reaction>
    <physiologicalReaction direction="left-to-right" evidence="7">
        <dbReference type="Rhea" id="RHEA:52057"/>
    </physiologicalReaction>
</comment>
<evidence type="ECO:0000256" key="17">
    <source>
        <dbReference type="SAM" id="Phobius"/>
    </source>
</evidence>
<comment type="subcellular location">
    <subcellularLocation>
        <location evidence="2">Endomembrane system</location>
        <topology evidence="2">Multi-pass membrane protein</topology>
    </subcellularLocation>
</comment>
<evidence type="ECO:0000256" key="10">
    <source>
        <dbReference type="ARBA" id="ARBA00048680"/>
    </source>
</evidence>
<comment type="catalytic activity">
    <reaction evidence="14">
        <text>13-(9Z-octadecenoyloxy)-octadecanoate + H2O = 13-hydroxy-octadecanoate + (9Z)-octadecenoate + H(+)</text>
        <dbReference type="Rhea" id="RHEA:52064"/>
        <dbReference type="ChEBI" id="CHEBI:15377"/>
        <dbReference type="ChEBI" id="CHEBI:15378"/>
        <dbReference type="ChEBI" id="CHEBI:30823"/>
        <dbReference type="ChEBI" id="CHEBI:136303"/>
        <dbReference type="ChEBI" id="CHEBI:136304"/>
    </reaction>
    <physiologicalReaction direction="left-to-right" evidence="14">
        <dbReference type="Rhea" id="RHEA:52065"/>
    </physiologicalReaction>
</comment>
<protein>
    <submittedName>
        <fullName evidence="18">Androgen-dependent TPF1-regulating protein</fullName>
    </submittedName>
</protein>
<evidence type="ECO:0000256" key="16">
    <source>
        <dbReference type="ARBA" id="ARBA00049428"/>
    </source>
</evidence>
<evidence type="ECO:0000256" key="4">
    <source>
        <dbReference type="ARBA" id="ARBA00022692"/>
    </source>
</evidence>
<accession>A0A0F7ZCL4</accession>
<keyword evidence="5 17" id="KW-1133">Transmembrane helix</keyword>
<feature type="transmembrane region" description="Helical" evidence="17">
    <location>
        <begin position="88"/>
        <end position="111"/>
    </location>
</feature>
<evidence type="ECO:0000256" key="3">
    <source>
        <dbReference type="ARBA" id="ARBA00009300"/>
    </source>
</evidence>
<evidence type="ECO:0000313" key="18">
    <source>
        <dbReference type="EMBL" id="JAI14361.1"/>
    </source>
</evidence>
<evidence type="ECO:0000256" key="11">
    <source>
        <dbReference type="ARBA" id="ARBA00048701"/>
    </source>
</evidence>
<comment type="catalytic activity">
    <reaction evidence="8">
        <text>13-octadecanoyloxy-octadecanoate + H2O = 13-hydroxy-octadecanoate + octadecanoate + H(+)</text>
        <dbReference type="Rhea" id="RHEA:52084"/>
        <dbReference type="ChEBI" id="CHEBI:15377"/>
        <dbReference type="ChEBI" id="CHEBI:15378"/>
        <dbReference type="ChEBI" id="CHEBI:25629"/>
        <dbReference type="ChEBI" id="CHEBI:136304"/>
        <dbReference type="ChEBI" id="CHEBI:136335"/>
    </reaction>
    <physiologicalReaction direction="left-to-right" evidence="8">
        <dbReference type="Rhea" id="RHEA:52085"/>
    </physiologicalReaction>
</comment>
<feature type="transmembrane region" description="Helical" evidence="17">
    <location>
        <begin position="162"/>
        <end position="181"/>
    </location>
</feature>
<evidence type="ECO:0000256" key="6">
    <source>
        <dbReference type="ARBA" id="ARBA00023136"/>
    </source>
</evidence>